<keyword evidence="4 9" id="KW-1133">Transmembrane helix</keyword>
<keyword evidence="5 9" id="KW-0472">Membrane</keyword>
<reference evidence="11" key="1">
    <citation type="submission" date="2022-03" db="EMBL/GenBank/DDBJ databases">
        <authorList>
            <person name="Martin C."/>
        </authorList>
    </citation>
    <scope>NUCLEOTIDE SEQUENCE</scope>
</reference>
<dbReference type="InterPro" id="IPR047526">
    <property type="entry name" value="TNR19/27/EDAR"/>
</dbReference>
<evidence type="ECO:0000313" key="12">
    <source>
        <dbReference type="Proteomes" id="UP000749559"/>
    </source>
</evidence>
<keyword evidence="8" id="KW-0325">Glycoprotein</keyword>
<keyword evidence="3" id="KW-0677">Repeat</keyword>
<comment type="caution">
    <text evidence="11">The sequence shown here is derived from an EMBL/GenBank/DDBJ whole genome shotgun (WGS) entry which is preliminary data.</text>
</comment>
<evidence type="ECO:0000256" key="4">
    <source>
        <dbReference type="ARBA" id="ARBA00022989"/>
    </source>
</evidence>
<organism evidence="11 12">
    <name type="scientific">Owenia fusiformis</name>
    <name type="common">Polychaete worm</name>
    <dbReference type="NCBI Taxonomy" id="6347"/>
    <lineage>
        <taxon>Eukaryota</taxon>
        <taxon>Metazoa</taxon>
        <taxon>Spiralia</taxon>
        <taxon>Lophotrochozoa</taxon>
        <taxon>Annelida</taxon>
        <taxon>Polychaeta</taxon>
        <taxon>Sedentaria</taxon>
        <taxon>Canalipalpata</taxon>
        <taxon>Sabellida</taxon>
        <taxon>Oweniida</taxon>
        <taxon>Oweniidae</taxon>
        <taxon>Owenia</taxon>
    </lineage>
</organism>
<accession>A0A8S4NCQ6</accession>
<keyword evidence="12" id="KW-1185">Reference proteome</keyword>
<dbReference type="Gene3D" id="2.10.50.10">
    <property type="entry name" value="Tumor Necrosis Factor Receptor, subunit A, domain 2"/>
    <property type="match status" value="1"/>
</dbReference>
<dbReference type="EMBL" id="CAIIXF020000002">
    <property type="protein sequence ID" value="CAH1777940.1"/>
    <property type="molecule type" value="Genomic_DNA"/>
</dbReference>
<feature type="transmembrane region" description="Helical" evidence="9">
    <location>
        <begin position="189"/>
        <end position="210"/>
    </location>
</feature>
<keyword evidence="7" id="KW-0675">Receptor</keyword>
<evidence type="ECO:0000256" key="6">
    <source>
        <dbReference type="ARBA" id="ARBA00023157"/>
    </source>
</evidence>
<dbReference type="GO" id="GO:0038023">
    <property type="term" value="F:signaling receptor activity"/>
    <property type="evidence" value="ECO:0007669"/>
    <property type="project" value="InterPro"/>
</dbReference>
<evidence type="ECO:0000256" key="8">
    <source>
        <dbReference type="ARBA" id="ARBA00023180"/>
    </source>
</evidence>
<dbReference type="GO" id="GO:0005886">
    <property type="term" value="C:plasma membrane"/>
    <property type="evidence" value="ECO:0007669"/>
    <property type="project" value="TreeGrafter"/>
</dbReference>
<evidence type="ECO:0000256" key="7">
    <source>
        <dbReference type="ARBA" id="ARBA00023170"/>
    </source>
</evidence>
<evidence type="ECO:0000256" key="5">
    <source>
        <dbReference type="ARBA" id="ARBA00023136"/>
    </source>
</evidence>
<feature type="signal peptide" evidence="10">
    <location>
        <begin position="1"/>
        <end position="24"/>
    </location>
</feature>
<evidence type="ECO:0000256" key="10">
    <source>
        <dbReference type="SAM" id="SignalP"/>
    </source>
</evidence>
<dbReference type="AlphaFoldDB" id="A0A8S4NCQ6"/>
<dbReference type="GO" id="GO:0043123">
    <property type="term" value="P:positive regulation of canonical NF-kappaB signal transduction"/>
    <property type="evidence" value="ECO:0007669"/>
    <property type="project" value="InterPro"/>
</dbReference>
<evidence type="ECO:0000256" key="3">
    <source>
        <dbReference type="ARBA" id="ARBA00022737"/>
    </source>
</evidence>
<evidence type="ECO:0000256" key="1">
    <source>
        <dbReference type="ARBA" id="ARBA00004167"/>
    </source>
</evidence>
<comment type="subcellular location">
    <subcellularLocation>
        <location evidence="1">Membrane</location>
        <topology evidence="1">Single-pass membrane protein</topology>
    </subcellularLocation>
</comment>
<keyword evidence="10" id="KW-0732">Signal</keyword>
<evidence type="ECO:0008006" key="13">
    <source>
        <dbReference type="Google" id="ProtNLM"/>
    </source>
</evidence>
<name>A0A8S4NCQ6_OWEFU</name>
<dbReference type="PANTHER" id="PTHR12120">
    <property type="entry name" value="TNFR-CYS DOMAIN-CONTAINING PROTEIN"/>
    <property type="match status" value="1"/>
</dbReference>
<evidence type="ECO:0000256" key="2">
    <source>
        <dbReference type="ARBA" id="ARBA00022692"/>
    </source>
</evidence>
<keyword evidence="6" id="KW-1015">Disulfide bond</keyword>
<gene>
    <name evidence="11" type="ORF">OFUS_LOCUS4923</name>
</gene>
<sequence length="306" mass="34248">MEMLKLCMLGALLVPILNVKTCDAKTCEGDFNDRTLTKEQCRQCDNRRWISSKSSCQKCTECHPGDGLSQACGNGEGNDILISCIPCNHTNHWYSDALDSNQCKKSPQCHTFNRVYNKTATPTSSAICGGCLKGFFIPSFMNFLPGKLRPCDECALARSREDMKVCGLSTKVDESAETTSDDKTRFFEVFISVGAVFVIAIAIATVFWYVRNRPSCKTYRSNDTLYEVVPSKDLHNNNLQIGNITTIEIEQFPNKPESSKERDWNVGFNNHADRDQILHANTSGCVHDVRQQSHDDTWSGIDCISI</sequence>
<evidence type="ECO:0000256" key="9">
    <source>
        <dbReference type="SAM" id="Phobius"/>
    </source>
</evidence>
<evidence type="ECO:0000313" key="11">
    <source>
        <dbReference type="EMBL" id="CAH1777940.1"/>
    </source>
</evidence>
<dbReference type="PANTHER" id="PTHR12120:SF10">
    <property type="entry name" value="TNFR-CYS DOMAIN-CONTAINING PROTEIN"/>
    <property type="match status" value="1"/>
</dbReference>
<proteinExistence type="predicted"/>
<keyword evidence="2 9" id="KW-0812">Transmembrane</keyword>
<dbReference type="OrthoDB" id="10017617at2759"/>
<feature type="chain" id="PRO_5035908795" description="TNFR-Cys domain-containing protein" evidence="10">
    <location>
        <begin position="25"/>
        <end position="306"/>
    </location>
</feature>
<dbReference type="Proteomes" id="UP000749559">
    <property type="component" value="Unassembled WGS sequence"/>
</dbReference>
<protein>
    <recommendedName>
        <fullName evidence="13">TNFR-Cys domain-containing protein</fullName>
    </recommendedName>
</protein>
<dbReference type="GO" id="GO:0046330">
    <property type="term" value="P:positive regulation of JNK cascade"/>
    <property type="evidence" value="ECO:0007669"/>
    <property type="project" value="InterPro"/>
</dbReference>